<evidence type="ECO:0008006" key="3">
    <source>
        <dbReference type="Google" id="ProtNLM"/>
    </source>
</evidence>
<dbReference type="Proteomes" id="UP000262969">
    <property type="component" value="Unassembled WGS sequence"/>
</dbReference>
<proteinExistence type="predicted"/>
<comment type="caution">
    <text evidence="1">The sequence shown here is derived from an EMBL/GenBank/DDBJ whole genome shotgun (WGS) entry which is preliminary data.</text>
</comment>
<dbReference type="Gene3D" id="3.40.50.360">
    <property type="match status" value="1"/>
</dbReference>
<dbReference type="EMBL" id="DPVV01000350">
    <property type="protein sequence ID" value="HCL02838.1"/>
    <property type="molecule type" value="Genomic_DNA"/>
</dbReference>
<dbReference type="AlphaFoldDB" id="A0A3D2X903"/>
<sequence>MKTVVIKECTDISIANTYTFDLSRIEVTHCVGCWTCWWKTPGKCVFNDLNEFYHEYITADKAIYLAKVTKGFISGNLKSLLDRMIPLYLPYTTYKTGESMHVKRYEKYPDIEFYYDGQFQTDDGLEIFEKYINRVFYQFYSKNIVVKPIEDFVGIGGYKK</sequence>
<organism evidence="1 2">
    <name type="scientific">Lachnoclostridium phytofermentans</name>
    <dbReference type="NCBI Taxonomy" id="66219"/>
    <lineage>
        <taxon>Bacteria</taxon>
        <taxon>Bacillati</taxon>
        <taxon>Bacillota</taxon>
        <taxon>Clostridia</taxon>
        <taxon>Lachnospirales</taxon>
        <taxon>Lachnospiraceae</taxon>
    </lineage>
</organism>
<accession>A0A3D2X903</accession>
<gene>
    <name evidence="1" type="ORF">DHW61_10580</name>
</gene>
<reference evidence="1 2" key="1">
    <citation type="journal article" date="2018" name="Nat. Biotechnol.">
        <title>A standardized bacterial taxonomy based on genome phylogeny substantially revises the tree of life.</title>
        <authorList>
            <person name="Parks D.H."/>
            <person name="Chuvochina M."/>
            <person name="Waite D.W."/>
            <person name="Rinke C."/>
            <person name="Skarshewski A."/>
            <person name="Chaumeil P.A."/>
            <person name="Hugenholtz P."/>
        </authorList>
    </citation>
    <scope>NUCLEOTIDE SEQUENCE [LARGE SCALE GENOMIC DNA]</scope>
    <source>
        <strain evidence="1">UBA11728</strain>
    </source>
</reference>
<dbReference type="SUPFAM" id="SSF52218">
    <property type="entry name" value="Flavoproteins"/>
    <property type="match status" value="1"/>
</dbReference>
<protein>
    <recommendedName>
        <fullName evidence="3">NADPH-dependent FMN reductase-like domain-containing protein</fullName>
    </recommendedName>
</protein>
<evidence type="ECO:0000313" key="2">
    <source>
        <dbReference type="Proteomes" id="UP000262969"/>
    </source>
</evidence>
<dbReference type="InterPro" id="IPR029039">
    <property type="entry name" value="Flavoprotein-like_sf"/>
</dbReference>
<evidence type="ECO:0000313" key="1">
    <source>
        <dbReference type="EMBL" id="HCL02838.1"/>
    </source>
</evidence>
<name>A0A3D2X903_9FIRM</name>